<proteinExistence type="predicted"/>
<name>A0ABT3H420_9RHOB</name>
<dbReference type="SFLD" id="SFLDG01129">
    <property type="entry name" value="C1.5:_HAD__Beta-PGM__Phosphata"/>
    <property type="match status" value="1"/>
</dbReference>
<reference evidence="1 2" key="1">
    <citation type="submission" date="2022-10" db="EMBL/GenBank/DDBJ databases">
        <title>Pararhodobacter sp. nov., isolated from marine algae.</title>
        <authorList>
            <person name="Choi B.J."/>
            <person name="Kim J.M."/>
            <person name="Lee J.K."/>
            <person name="Choi D.G."/>
            <person name="Jeon C.O."/>
        </authorList>
    </citation>
    <scope>NUCLEOTIDE SEQUENCE [LARGE SCALE GENOMIC DNA]</scope>
    <source>
        <strain evidence="1 2">ZQ420</strain>
    </source>
</reference>
<keyword evidence="2" id="KW-1185">Reference proteome</keyword>
<gene>
    <name evidence="1" type="ORF">OKW52_20110</name>
</gene>
<sequence length="199" mass="21710">MNVVFDVGNVLIRWRPERAVAHVYPDRDEALDYLEAVGFADWNYTQDGGRPFAEGIAALEAAHPGQSGPLSTYVARFGETIAEPISGTWDLLDRLKARGHRLFAITNFAAETWPVALQVHPRLGGVFEDVVVSGFEKLLKPEPAIFERLLARNGVQAQDCLFIDDSPANVTGAQAVGMAAHLFTTPEALEADLIARALL</sequence>
<dbReference type="InterPro" id="IPR006439">
    <property type="entry name" value="HAD-SF_hydro_IA"/>
</dbReference>
<dbReference type="Proteomes" id="UP001208938">
    <property type="component" value="Unassembled WGS sequence"/>
</dbReference>
<dbReference type="EMBL" id="JAPDFL010000001">
    <property type="protein sequence ID" value="MCW1934495.1"/>
    <property type="molecule type" value="Genomic_DNA"/>
</dbReference>
<evidence type="ECO:0000313" key="2">
    <source>
        <dbReference type="Proteomes" id="UP001208938"/>
    </source>
</evidence>
<dbReference type="PANTHER" id="PTHR43611">
    <property type="entry name" value="ALPHA-D-GLUCOSE 1-PHOSPHATE PHOSPHATASE"/>
    <property type="match status" value="1"/>
</dbReference>
<dbReference type="InterPro" id="IPR036412">
    <property type="entry name" value="HAD-like_sf"/>
</dbReference>
<dbReference type="InterPro" id="IPR023214">
    <property type="entry name" value="HAD_sf"/>
</dbReference>
<accession>A0ABT3H420</accession>
<evidence type="ECO:0000313" key="1">
    <source>
        <dbReference type="EMBL" id="MCW1934495.1"/>
    </source>
</evidence>
<comment type="caution">
    <text evidence="1">The sequence shown here is derived from an EMBL/GenBank/DDBJ whole genome shotgun (WGS) entry which is preliminary data.</text>
</comment>
<dbReference type="SFLD" id="SFLDS00003">
    <property type="entry name" value="Haloacid_Dehalogenase"/>
    <property type="match status" value="1"/>
</dbReference>
<organism evidence="1 2">
    <name type="scientific">Pararhodobacter zhoushanensis</name>
    <dbReference type="NCBI Taxonomy" id="2479545"/>
    <lineage>
        <taxon>Bacteria</taxon>
        <taxon>Pseudomonadati</taxon>
        <taxon>Pseudomonadota</taxon>
        <taxon>Alphaproteobacteria</taxon>
        <taxon>Rhodobacterales</taxon>
        <taxon>Paracoccaceae</taxon>
        <taxon>Pararhodobacter</taxon>
    </lineage>
</organism>
<protein>
    <submittedName>
        <fullName evidence="1">HAD family phosphatase</fullName>
    </submittedName>
</protein>
<dbReference type="NCBIfam" id="TIGR01509">
    <property type="entry name" value="HAD-SF-IA-v3"/>
    <property type="match status" value="1"/>
</dbReference>
<dbReference type="SUPFAM" id="SSF56784">
    <property type="entry name" value="HAD-like"/>
    <property type="match status" value="1"/>
</dbReference>
<dbReference type="CDD" id="cd02603">
    <property type="entry name" value="HAD_sEH-N_like"/>
    <property type="match status" value="1"/>
</dbReference>
<dbReference type="Gene3D" id="3.40.50.1000">
    <property type="entry name" value="HAD superfamily/HAD-like"/>
    <property type="match status" value="1"/>
</dbReference>
<dbReference type="PANTHER" id="PTHR43611:SF3">
    <property type="entry name" value="FLAVIN MONONUCLEOTIDE HYDROLASE 1, CHLOROPLATIC"/>
    <property type="match status" value="1"/>
</dbReference>
<dbReference type="RefSeq" id="WP_264507281.1">
    <property type="nucleotide sequence ID" value="NZ_JAPDFL010000001.1"/>
</dbReference>
<dbReference type="Pfam" id="PF00702">
    <property type="entry name" value="Hydrolase"/>
    <property type="match status" value="1"/>
</dbReference>